<dbReference type="InterPro" id="IPR020555">
    <property type="entry name" value="MECDP_synthase_CS"/>
</dbReference>
<protein>
    <recommendedName>
        <fullName evidence="14">Bifunctional enzyme IspD/IspF</fullName>
    </recommendedName>
    <domain>
        <recommendedName>
            <fullName evidence="14">2-C-methyl-D-erythritol 4-phosphate cytidylyltransferase</fullName>
            <ecNumber evidence="14">2.7.7.60</ecNumber>
        </recommendedName>
        <alternativeName>
            <fullName evidence="14">4-diphosphocytidyl-2C-methyl-D-erythritol synthase</fullName>
        </alternativeName>
        <alternativeName>
            <fullName evidence="14">MEP cytidylyltransferase</fullName>
            <shortName evidence="14">MCT</shortName>
        </alternativeName>
    </domain>
    <domain>
        <recommendedName>
            <fullName evidence="14">2-C-methyl-D-erythritol 2,4-cyclodiphosphate synthase</fullName>
            <shortName evidence="14">MECDP-synthase</shortName>
            <shortName evidence="14">MECPP-synthase</shortName>
            <shortName evidence="14">MECPS</shortName>
            <ecNumber evidence="14">4.6.1.12</ecNumber>
        </recommendedName>
    </domain>
</protein>
<accession>A0A839ACH7</accession>
<dbReference type="NCBIfam" id="TIGR00453">
    <property type="entry name" value="ispD"/>
    <property type="match status" value="1"/>
</dbReference>
<evidence type="ECO:0000256" key="12">
    <source>
        <dbReference type="ARBA" id="ARBA00023239"/>
    </source>
</evidence>
<keyword evidence="8 14" id="KW-0808">Transferase</keyword>
<feature type="site" description="Transition state stabilizer" evidence="14">
    <location>
        <position position="37"/>
    </location>
</feature>
<comment type="similarity">
    <text evidence="6">Belongs to the IspF family.</text>
</comment>
<dbReference type="NCBIfam" id="NF006899">
    <property type="entry name" value="PRK09382.1"/>
    <property type="match status" value="1"/>
</dbReference>
<comment type="function">
    <text evidence="14">Bifunctional enzyme that catalyzes the formation of 4-diphosphocytidyl-2-C-methyl-D-erythritol from CTP and 2-C-methyl-D-erythritol 4-phosphate (MEP) (IspD), and catalyzes the conversion of 4-diphosphocytidyl-2-C-methyl-D-erythritol 2-phosphate (CDP-ME2P) to 2-C-methyl-D-erythritol 2,4-cyclodiphosphate (ME-CPP) with a corresponding release of cytidine 5-monophosphate (CMP) (IspF).</text>
</comment>
<evidence type="ECO:0000256" key="7">
    <source>
        <dbReference type="ARBA" id="ARBA00009789"/>
    </source>
</evidence>
<name>A0A839ACH7_9HYPH</name>
<feature type="binding site" evidence="14">
    <location>
        <position position="263"/>
    </location>
    <ligand>
        <name>a divalent metal cation</name>
        <dbReference type="ChEBI" id="CHEBI:60240"/>
    </ligand>
</feature>
<dbReference type="GO" id="GO:0046872">
    <property type="term" value="F:metal ion binding"/>
    <property type="evidence" value="ECO:0007669"/>
    <property type="project" value="UniProtKB-KW"/>
</dbReference>
<feature type="domain" description="2-C-methyl-D-erythritol 2,4-cyclodiphosphate synthase" evidence="15">
    <location>
        <begin position="254"/>
        <end position="407"/>
    </location>
</feature>
<proteinExistence type="inferred from homology"/>
<comment type="similarity">
    <text evidence="7">Belongs to the IspD/TarI cytidylyltransferase family. IspD subfamily.</text>
</comment>
<feature type="region of interest" description="2-C-methyl-D-erythritol 4-phosphate cytidylyltransferase" evidence="14">
    <location>
        <begin position="1"/>
        <end position="254"/>
    </location>
</feature>
<dbReference type="FunFam" id="3.90.550.10:FF:000003">
    <property type="entry name" value="2-C-methyl-D-erythritol 4-phosphate cytidylyltransferase"/>
    <property type="match status" value="1"/>
</dbReference>
<dbReference type="GO" id="GO:0016114">
    <property type="term" value="P:terpenoid biosynthetic process"/>
    <property type="evidence" value="ECO:0007669"/>
    <property type="project" value="InterPro"/>
</dbReference>
<keyword evidence="11 14" id="KW-0414">Isoprene biosynthesis</keyword>
<comment type="pathway">
    <text evidence="5 14">Isoprenoid biosynthesis; isopentenyl diphosphate biosynthesis via DXP pathway; isopentenyl diphosphate from 1-deoxy-D-xylulose 5-phosphate: step 2/6.</text>
</comment>
<dbReference type="SUPFAM" id="SSF69765">
    <property type="entry name" value="IpsF-like"/>
    <property type="match status" value="1"/>
</dbReference>
<reference evidence="16 17" key="1">
    <citation type="submission" date="2020-07" db="EMBL/GenBank/DDBJ databases">
        <title>Stappia sp., F7233, whole genome shotgun sequencing project.</title>
        <authorList>
            <person name="Jiang S."/>
            <person name="Liu Z.W."/>
            <person name="Du Z.J."/>
        </authorList>
    </citation>
    <scope>NUCLEOTIDE SEQUENCE [LARGE SCALE GENOMIC DNA]</scope>
    <source>
        <strain evidence="16 17">F7233</strain>
    </source>
</reference>
<evidence type="ECO:0000259" key="15">
    <source>
        <dbReference type="Pfam" id="PF02542"/>
    </source>
</evidence>
<feature type="binding site" evidence="14">
    <location>
        <begin position="287"/>
        <end position="288"/>
    </location>
    <ligand>
        <name>4-CDP-2-C-methyl-D-erythritol 2-phosphate</name>
        <dbReference type="ChEBI" id="CHEBI:57919"/>
    </ligand>
</feature>
<dbReference type="CDD" id="cd00554">
    <property type="entry name" value="MECDP_synthase"/>
    <property type="match status" value="1"/>
</dbReference>
<keyword evidence="12 14" id="KW-0456">Lyase</keyword>
<dbReference type="RefSeq" id="WP_182163100.1">
    <property type="nucleotide sequence ID" value="NZ_JACFXV010000043.1"/>
</dbReference>
<dbReference type="InterPro" id="IPR001228">
    <property type="entry name" value="IspD"/>
</dbReference>
<dbReference type="Gene3D" id="3.30.1330.50">
    <property type="entry name" value="2-C-methyl-D-erythritol 2,4-cyclodiphosphate synthase"/>
    <property type="match status" value="1"/>
</dbReference>
<dbReference type="PROSITE" id="PS01295">
    <property type="entry name" value="ISPD"/>
    <property type="match status" value="1"/>
</dbReference>
<comment type="caution">
    <text evidence="14">Lacks conserved residue(s) required for the propagation of feature annotation.</text>
</comment>
<dbReference type="InterPro" id="IPR036571">
    <property type="entry name" value="MECDP_synthase_sf"/>
</dbReference>
<dbReference type="Pfam" id="PF02542">
    <property type="entry name" value="YgbB"/>
    <property type="match status" value="1"/>
</dbReference>
<dbReference type="HAMAP" id="MF_01520">
    <property type="entry name" value="IspDF"/>
    <property type="match status" value="1"/>
</dbReference>
<feature type="binding site" evidence="14">
    <location>
        <position position="392"/>
    </location>
    <ligand>
        <name>4-CDP-2-C-methyl-D-erythritol 2-phosphate</name>
        <dbReference type="ChEBI" id="CHEBI:57919"/>
    </ligand>
</feature>
<sequence length="411" mass="43666">MSDITPPSPRNLETFAIVVAAGRGTRLARDAEQALPKQYLPLGGVAILRRTLDALLKSDLIDGVLPVIHPDDRMLYQSVVIGLEDEARLLHPVEGGATRQASVLAGLEALQPLAPGKVLIHDGARPFVTNAIIEDAVRMLDDGAKALVAAVPVTDTLKREDEAGNVGETVAREGLWAAQTPQSFDFPMILAAHRHAAKQGRVDFTDDAAIAEWAGYDVAISPGDTANFKITTKADLAAAEGRIRMEEIAALADIRVGNGYDVHAFEPGDTVILGGIGIPHDRKLKGHSDADVVLHALADAIFGALGDGDIGSHFPPSDPQWRGAASDIFLSFAADRVRARGGLISHLDATIVCEAPKIGPYREAMRIRIAEICRIAVDRVAVKATTSEKLGFTGRKEGIATLATATIRLPL</sequence>
<evidence type="ECO:0000256" key="5">
    <source>
        <dbReference type="ARBA" id="ARBA00004787"/>
    </source>
</evidence>
<keyword evidence="13 14" id="KW-0511">Multifunctional enzyme</keyword>
<evidence type="ECO:0000256" key="2">
    <source>
        <dbReference type="ARBA" id="ARBA00001282"/>
    </source>
</evidence>
<evidence type="ECO:0000256" key="11">
    <source>
        <dbReference type="ARBA" id="ARBA00023229"/>
    </source>
</evidence>
<dbReference type="PROSITE" id="PS01350">
    <property type="entry name" value="ISPF"/>
    <property type="match status" value="1"/>
</dbReference>
<comment type="similarity">
    <text evidence="14">In the N-terminal section; belongs to the IspD/TarI cytidylyltransferase family. IspD subfamily.</text>
</comment>
<evidence type="ECO:0000256" key="4">
    <source>
        <dbReference type="ARBA" id="ARBA00004709"/>
    </source>
</evidence>
<dbReference type="HAMAP" id="MF_00108">
    <property type="entry name" value="IspD"/>
    <property type="match status" value="1"/>
</dbReference>
<evidence type="ECO:0000256" key="13">
    <source>
        <dbReference type="ARBA" id="ARBA00023268"/>
    </source>
</evidence>
<dbReference type="AlphaFoldDB" id="A0A839ACH7"/>
<organism evidence="16 17">
    <name type="scientific">Stappia albiluteola</name>
    <dbReference type="NCBI Taxonomy" id="2758565"/>
    <lineage>
        <taxon>Bacteria</taxon>
        <taxon>Pseudomonadati</taxon>
        <taxon>Pseudomonadota</taxon>
        <taxon>Alphaproteobacteria</taxon>
        <taxon>Hyphomicrobiales</taxon>
        <taxon>Stappiaceae</taxon>
        <taxon>Stappia</taxon>
    </lineage>
</organism>
<feature type="binding site" evidence="14">
    <location>
        <begin position="309"/>
        <end position="311"/>
    </location>
    <ligand>
        <name>4-CDP-2-C-methyl-D-erythritol 2-phosphate</name>
        <dbReference type="ChEBI" id="CHEBI:57919"/>
    </ligand>
</feature>
<dbReference type="GO" id="GO:0019288">
    <property type="term" value="P:isopentenyl diphosphate biosynthetic process, methylerythritol 4-phosphate pathway"/>
    <property type="evidence" value="ECO:0007669"/>
    <property type="project" value="UniProtKB-UniRule"/>
</dbReference>
<feature type="site" description="Transition state stabilizer" evidence="14">
    <location>
        <position position="386"/>
    </location>
</feature>
<evidence type="ECO:0000256" key="9">
    <source>
        <dbReference type="ARBA" id="ARBA00022695"/>
    </source>
</evidence>
<feature type="site" description="Positions MEP for the nucleophilic attack" evidence="14">
    <location>
        <position position="229"/>
    </location>
</feature>
<evidence type="ECO:0000313" key="17">
    <source>
        <dbReference type="Proteomes" id="UP000541109"/>
    </source>
</evidence>
<dbReference type="GO" id="GO:0008685">
    <property type="term" value="F:2-C-methyl-D-erythritol 2,4-cyclodiphosphate synthase activity"/>
    <property type="evidence" value="ECO:0007669"/>
    <property type="project" value="UniProtKB-UniRule"/>
</dbReference>
<evidence type="ECO:0000256" key="6">
    <source>
        <dbReference type="ARBA" id="ARBA00008480"/>
    </source>
</evidence>
<comment type="similarity">
    <text evidence="14">In the C-terminal section; belongs to the IspF family.</text>
</comment>
<evidence type="ECO:0000313" key="16">
    <source>
        <dbReference type="EMBL" id="MBA5776577.1"/>
    </source>
</evidence>
<dbReference type="CDD" id="cd02516">
    <property type="entry name" value="CDP-ME_synthetase"/>
    <property type="match status" value="1"/>
</dbReference>
<dbReference type="HAMAP" id="MF_00107">
    <property type="entry name" value="IspF"/>
    <property type="match status" value="1"/>
</dbReference>
<evidence type="ECO:0000256" key="8">
    <source>
        <dbReference type="ARBA" id="ARBA00022679"/>
    </source>
</evidence>
<dbReference type="InterPro" id="IPR018294">
    <property type="entry name" value="ISPD_synthase_CS"/>
</dbReference>
<comment type="caution">
    <text evidence="16">The sequence shown here is derived from an EMBL/GenBank/DDBJ whole genome shotgun (WGS) entry which is preliminary data.</text>
</comment>
<comment type="catalytic activity">
    <reaction evidence="2 14">
        <text>2-C-methyl-D-erythritol 4-phosphate + CTP + H(+) = 4-CDP-2-C-methyl-D-erythritol + diphosphate</text>
        <dbReference type="Rhea" id="RHEA:13429"/>
        <dbReference type="ChEBI" id="CHEBI:15378"/>
        <dbReference type="ChEBI" id="CHEBI:33019"/>
        <dbReference type="ChEBI" id="CHEBI:37563"/>
        <dbReference type="ChEBI" id="CHEBI:57823"/>
        <dbReference type="ChEBI" id="CHEBI:58262"/>
        <dbReference type="EC" id="2.7.7.60"/>
    </reaction>
</comment>
<gene>
    <name evidence="14" type="primary">ispDF</name>
    <name evidence="16" type="ORF">H2509_05500</name>
</gene>
<comment type="cofactor">
    <cofactor evidence="3 14">
        <name>a divalent metal cation</name>
        <dbReference type="ChEBI" id="CHEBI:60240"/>
    </cofactor>
</comment>
<dbReference type="InterPro" id="IPR003526">
    <property type="entry name" value="MECDP_synthase"/>
</dbReference>
<feature type="binding site" evidence="14">
    <location>
        <position position="395"/>
    </location>
    <ligand>
        <name>4-CDP-2-C-methyl-D-erythritol 2-phosphate</name>
        <dbReference type="ChEBI" id="CHEBI:57919"/>
    </ligand>
</feature>
<feature type="site" description="Positions MEP for the nucleophilic attack" evidence="14">
    <location>
        <position position="172"/>
    </location>
</feature>
<keyword evidence="10 14" id="KW-0479">Metal-binding</keyword>
<dbReference type="UniPathway" id="UPA00056">
    <property type="reaction ID" value="UER00093"/>
</dbReference>
<dbReference type="PANTHER" id="PTHR43181">
    <property type="entry name" value="2-C-METHYL-D-ERYTHRITOL 2,4-CYCLODIPHOSPHATE SYNTHASE, CHLOROPLASTIC"/>
    <property type="match status" value="1"/>
</dbReference>
<dbReference type="SUPFAM" id="SSF53448">
    <property type="entry name" value="Nucleotide-diphospho-sugar transferases"/>
    <property type="match status" value="1"/>
</dbReference>
<dbReference type="EC" id="4.6.1.12" evidence="14"/>
<feature type="region of interest" description="2-C-methyl-D-erythritol 2,4-cyclodiphosphate synthase" evidence="14">
    <location>
        <begin position="255"/>
        <end position="411"/>
    </location>
</feature>
<feature type="binding site" evidence="14">
    <location>
        <begin position="385"/>
        <end position="388"/>
    </location>
    <ligand>
        <name>4-CDP-2-C-methyl-D-erythritol 2-phosphate</name>
        <dbReference type="ChEBI" id="CHEBI:57919"/>
    </ligand>
</feature>
<keyword evidence="17" id="KW-1185">Reference proteome</keyword>
<feature type="site" description="Transition state stabilizer" evidence="14">
    <location>
        <position position="26"/>
    </location>
</feature>
<dbReference type="NCBIfam" id="TIGR00151">
    <property type="entry name" value="ispF"/>
    <property type="match status" value="1"/>
</dbReference>
<evidence type="ECO:0000256" key="1">
    <source>
        <dbReference type="ARBA" id="ARBA00000200"/>
    </source>
</evidence>
<dbReference type="PANTHER" id="PTHR43181:SF1">
    <property type="entry name" value="2-C-METHYL-D-ERYTHRITOL 2,4-CYCLODIPHOSPHATE SYNTHASE, CHLOROPLASTIC"/>
    <property type="match status" value="1"/>
</dbReference>
<dbReference type="EMBL" id="JACFXV010000043">
    <property type="protein sequence ID" value="MBA5776577.1"/>
    <property type="molecule type" value="Genomic_DNA"/>
</dbReference>
<evidence type="ECO:0000256" key="3">
    <source>
        <dbReference type="ARBA" id="ARBA00001968"/>
    </source>
</evidence>
<dbReference type="InterPro" id="IPR029044">
    <property type="entry name" value="Nucleotide-diphossugar_trans"/>
</dbReference>
<dbReference type="EC" id="2.7.7.60" evidence="14"/>
<feature type="binding site" evidence="14">
    <location>
        <position position="295"/>
    </location>
    <ligand>
        <name>a divalent metal cation</name>
        <dbReference type="ChEBI" id="CHEBI:60240"/>
    </ligand>
</feature>
<evidence type="ECO:0000256" key="10">
    <source>
        <dbReference type="ARBA" id="ARBA00022723"/>
    </source>
</evidence>
<keyword evidence="9 14" id="KW-0548">Nucleotidyltransferase</keyword>
<dbReference type="InterPro" id="IPR034683">
    <property type="entry name" value="IspD/TarI"/>
</dbReference>
<feature type="binding site" evidence="14">
    <location>
        <position position="261"/>
    </location>
    <ligand>
        <name>a divalent metal cation</name>
        <dbReference type="ChEBI" id="CHEBI:60240"/>
    </ligand>
</feature>
<evidence type="ECO:0000256" key="14">
    <source>
        <dbReference type="HAMAP-Rule" id="MF_01520"/>
    </source>
</evidence>
<feature type="binding site" evidence="14">
    <location>
        <begin position="261"/>
        <end position="263"/>
    </location>
    <ligand>
        <name>4-CDP-2-C-methyl-D-erythritol 2-phosphate</name>
        <dbReference type="ChEBI" id="CHEBI:57919"/>
    </ligand>
</feature>
<dbReference type="Proteomes" id="UP000541109">
    <property type="component" value="Unassembled WGS sequence"/>
</dbReference>
<comment type="pathway">
    <text evidence="4 14">Isoprenoid biosynthesis; isopentenyl diphosphate biosynthesis via DXP pathway; isopentenyl diphosphate from 1-deoxy-D-xylulose 5-phosphate: step 4/6.</text>
</comment>
<comment type="catalytic activity">
    <reaction evidence="1 14">
        <text>4-CDP-2-C-methyl-D-erythritol 2-phosphate = 2-C-methyl-D-erythritol 2,4-cyclic diphosphate + CMP</text>
        <dbReference type="Rhea" id="RHEA:23864"/>
        <dbReference type="ChEBI" id="CHEBI:57919"/>
        <dbReference type="ChEBI" id="CHEBI:58483"/>
        <dbReference type="ChEBI" id="CHEBI:60377"/>
        <dbReference type="EC" id="4.6.1.12"/>
    </reaction>
</comment>
<feature type="site" description="Transition state stabilizer" evidence="14">
    <location>
        <position position="287"/>
    </location>
</feature>
<dbReference type="Gene3D" id="3.90.550.10">
    <property type="entry name" value="Spore Coat Polysaccharide Biosynthesis Protein SpsA, Chain A"/>
    <property type="match status" value="1"/>
</dbReference>
<dbReference type="InterPro" id="IPR026596">
    <property type="entry name" value="IspD/F"/>
</dbReference>
<dbReference type="Pfam" id="PF01128">
    <property type="entry name" value="IspD"/>
    <property type="match status" value="1"/>
</dbReference>
<dbReference type="GO" id="GO:0050518">
    <property type="term" value="F:2-C-methyl-D-erythritol 4-phosphate cytidylyltransferase activity"/>
    <property type="evidence" value="ECO:0007669"/>
    <property type="project" value="UniProtKB-UniRule"/>
</dbReference>